<dbReference type="NCBIfam" id="TIGR01470">
    <property type="entry name" value="cysG_Nterm"/>
    <property type="match status" value="1"/>
</dbReference>
<keyword evidence="5" id="KW-0627">Porphyrin biosynthesis</keyword>
<proteinExistence type="predicted"/>
<dbReference type="AlphaFoldDB" id="A0AAQ4CMP6"/>
<evidence type="ECO:0000256" key="2">
    <source>
        <dbReference type="ARBA" id="ARBA00012400"/>
    </source>
</evidence>
<dbReference type="EMBL" id="AP025226">
    <property type="protein sequence ID" value="BDB97077.1"/>
    <property type="molecule type" value="Genomic_DNA"/>
</dbReference>
<evidence type="ECO:0000256" key="3">
    <source>
        <dbReference type="ARBA" id="ARBA00023002"/>
    </source>
</evidence>
<dbReference type="Pfam" id="PF13241">
    <property type="entry name" value="NAD_binding_7"/>
    <property type="match status" value="1"/>
</dbReference>
<evidence type="ECO:0000256" key="1">
    <source>
        <dbReference type="ARBA" id="ARBA00005010"/>
    </source>
</evidence>
<comment type="pathway">
    <text evidence="1">Porphyrin-containing compound metabolism; siroheme biosynthesis; sirohydrochlorin from precorrin-2: step 1/1.</text>
</comment>
<dbReference type="SUPFAM" id="SSF51735">
    <property type="entry name" value="NAD(P)-binding Rossmann-fold domains"/>
    <property type="match status" value="1"/>
</dbReference>
<dbReference type="GO" id="GO:0004325">
    <property type="term" value="F:ferrochelatase activity"/>
    <property type="evidence" value="ECO:0007669"/>
    <property type="project" value="InterPro"/>
</dbReference>
<dbReference type="PANTHER" id="PTHR35330:SF1">
    <property type="entry name" value="SIROHEME BIOSYNTHESIS PROTEIN MET8"/>
    <property type="match status" value="1"/>
</dbReference>
<dbReference type="Proteomes" id="UP001319921">
    <property type="component" value="Chromosome"/>
</dbReference>
<name>A0AAQ4CMP6_9CREN</name>
<keyword evidence="8" id="KW-1185">Reference proteome</keyword>
<accession>A0AAQ4CMP6</accession>
<dbReference type="InterPro" id="IPR006367">
    <property type="entry name" value="Sirohaem_synthase_N"/>
</dbReference>
<dbReference type="Gene3D" id="3.40.50.720">
    <property type="entry name" value="NAD(P)-binding Rossmann-like Domain"/>
    <property type="match status" value="1"/>
</dbReference>
<evidence type="ECO:0000313" key="8">
    <source>
        <dbReference type="Proteomes" id="UP001319921"/>
    </source>
</evidence>
<protein>
    <recommendedName>
        <fullName evidence="2">precorrin-2 dehydrogenase</fullName>
        <ecNumber evidence="2">1.3.1.76</ecNumber>
    </recommendedName>
</protein>
<dbReference type="KEGG" id="scas:SACC_00940"/>
<dbReference type="InterPro" id="IPR036291">
    <property type="entry name" value="NAD(P)-bd_dom_sf"/>
</dbReference>
<dbReference type="InterPro" id="IPR028161">
    <property type="entry name" value="Met8-like"/>
</dbReference>
<evidence type="ECO:0000256" key="5">
    <source>
        <dbReference type="ARBA" id="ARBA00023244"/>
    </source>
</evidence>
<reference evidence="7 8" key="1">
    <citation type="journal article" date="2022" name="Microbiol. Resour. Announc.">
        <title>Complete Genome Sequence of the Hyperthermophilic and Acidophilic Archaeon Saccharolobus caldissimus Strain HS-3T.</title>
        <authorList>
            <person name="Sakai H.D."/>
            <person name="Kurosawa N."/>
        </authorList>
    </citation>
    <scope>NUCLEOTIDE SEQUENCE [LARGE SCALE GENOMIC DNA]</scope>
    <source>
        <strain evidence="7 8">JCM32116</strain>
    </source>
</reference>
<evidence type="ECO:0000313" key="7">
    <source>
        <dbReference type="EMBL" id="BDB97077.1"/>
    </source>
</evidence>
<sequence>MTVRDYYPIFIDLSHFNVLIIGGGKIGTKRALTMKKYGANVTVLSLSFSQELQNSNISLIKGDASLIDTNFLQKFDLILTCTNNFELNKKICDLAKKIRKLCNNPTNIKDSNFIVPIFYSDKDLEIAITTRGKSSILAKEILSKVKDLINNDEMRNLLDAMYNVKLLLKEKIKDPSIRYILYHKIYDDEVFRSYASKGNLNKALNRVEEIINEYK</sequence>
<keyword evidence="4" id="KW-0520">NAD</keyword>
<comment type="catalytic activity">
    <reaction evidence="6">
        <text>precorrin-2 + NAD(+) = sirohydrochlorin + NADH + 2 H(+)</text>
        <dbReference type="Rhea" id="RHEA:15613"/>
        <dbReference type="ChEBI" id="CHEBI:15378"/>
        <dbReference type="ChEBI" id="CHEBI:57540"/>
        <dbReference type="ChEBI" id="CHEBI:57945"/>
        <dbReference type="ChEBI" id="CHEBI:58351"/>
        <dbReference type="ChEBI" id="CHEBI:58827"/>
        <dbReference type="EC" id="1.3.1.76"/>
    </reaction>
</comment>
<evidence type="ECO:0000256" key="4">
    <source>
        <dbReference type="ARBA" id="ARBA00023027"/>
    </source>
</evidence>
<dbReference type="GO" id="GO:0043115">
    <property type="term" value="F:precorrin-2 dehydrogenase activity"/>
    <property type="evidence" value="ECO:0007669"/>
    <property type="project" value="UniProtKB-EC"/>
</dbReference>
<dbReference type="PANTHER" id="PTHR35330">
    <property type="entry name" value="SIROHEME BIOSYNTHESIS PROTEIN MET8"/>
    <property type="match status" value="1"/>
</dbReference>
<organism evidence="7 8">
    <name type="scientific">Saccharolobus caldissimus</name>
    <dbReference type="NCBI Taxonomy" id="1702097"/>
    <lineage>
        <taxon>Archaea</taxon>
        <taxon>Thermoproteota</taxon>
        <taxon>Thermoprotei</taxon>
        <taxon>Sulfolobales</taxon>
        <taxon>Sulfolobaceae</taxon>
        <taxon>Saccharolobus</taxon>
    </lineage>
</organism>
<dbReference type="GeneID" id="68864808"/>
<keyword evidence="3" id="KW-0560">Oxidoreductase</keyword>
<dbReference type="EC" id="1.3.1.76" evidence="2"/>
<evidence type="ECO:0000256" key="6">
    <source>
        <dbReference type="ARBA" id="ARBA00047561"/>
    </source>
</evidence>
<dbReference type="GO" id="GO:0019354">
    <property type="term" value="P:siroheme biosynthetic process"/>
    <property type="evidence" value="ECO:0007669"/>
    <property type="project" value="InterPro"/>
</dbReference>
<dbReference type="SUPFAM" id="SSF75615">
    <property type="entry name" value="Siroheme synthase middle domains-like"/>
    <property type="match status" value="1"/>
</dbReference>
<dbReference type="RefSeq" id="WP_229571107.1">
    <property type="nucleotide sequence ID" value="NZ_AP025226.1"/>
</dbReference>
<gene>
    <name evidence="7" type="ORF">SACC_00940</name>
</gene>